<dbReference type="InterPro" id="IPR035198">
    <property type="entry name" value="SU10_MCP"/>
</dbReference>
<protein>
    <submittedName>
        <fullName evidence="1">Uncharacterized protein</fullName>
    </submittedName>
</protein>
<accession>A0A6J5MD90</accession>
<name>A0A6J5MD90_9CAUD</name>
<gene>
    <name evidence="1" type="ORF">UFOVP460_4</name>
</gene>
<organism evidence="1">
    <name type="scientific">uncultured Caudovirales phage</name>
    <dbReference type="NCBI Taxonomy" id="2100421"/>
    <lineage>
        <taxon>Viruses</taxon>
        <taxon>Duplodnaviria</taxon>
        <taxon>Heunggongvirae</taxon>
        <taxon>Uroviricota</taxon>
        <taxon>Caudoviricetes</taxon>
        <taxon>Peduoviridae</taxon>
        <taxon>Maltschvirus</taxon>
        <taxon>Maltschvirus maltsch</taxon>
    </lineage>
</organism>
<dbReference type="EMBL" id="LR796434">
    <property type="protein sequence ID" value="CAB4143867.1"/>
    <property type="molecule type" value="Genomic_DNA"/>
</dbReference>
<reference evidence="1" key="1">
    <citation type="submission" date="2020-04" db="EMBL/GenBank/DDBJ databases">
        <authorList>
            <person name="Chiriac C."/>
            <person name="Salcher M."/>
            <person name="Ghai R."/>
            <person name="Kavagutti S V."/>
        </authorList>
    </citation>
    <scope>NUCLEOTIDE SEQUENCE</scope>
</reference>
<evidence type="ECO:0000313" key="1">
    <source>
        <dbReference type="EMBL" id="CAB4143867.1"/>
    </source>
</evidence>
<sequence>MANLTEPSFSSGKREDLADLIALVDAKDTPFTSMAKKGSSPRNTLFRWQADSLPTPKITGTVDGTDVTTYDNYVKDGATTYRAELSNYIQIFRRSVRVSPLTQDVSTVAGVRDELANNVAKGIQAIKRDMEATMCSNNAAQADNGTVPYLTRGLHKWLEAAGSGSQDSVLPINASFQTPTANRSTVGTAALTESVVQNVLTGIYGQTGQFKDYDALVGTALKRAFTNLVFTTPSSGSTNTQTAIRTFNREAGENAYISSVDVFQGDFGSLRLHPSHYLKASSGVGNTFVGYVIPFNLVEVRYGGNVAGVTPLTNNGGGEARMIEAVAGLCIHNPLAFGVFDFTA</sequence>
<dbReference type="Pfam" id="PF17236">
    <property type="entry name" value="SU10_MCP"/>
    <property type="match status" value="1"/>
</dbReference>
<proteinExistence type="predicted"/>